<dbReference type="InterPro" id="IPR007860">
    <property type="entry name" value="DNA_mmatch_repair_MutS_con_dom"/>
</dbReference>
<keyword evidence="11" id="KW-0175">Coiled coil</keyword>
<dbReference type="InterPro" id="IPR000432">
    <property type="entry name" value="DNA_mismatch_repair_MutS_C"/>
</dbReference>
<dbReference type="InterPro" id="IPR017261">
    <property type="entry name" value="DNA_mismatch_repair_MutS/MSH"/>
</dbReference>
<evidence type="ECO:0000256" key="3">
    <source>
        <dbReference type="ARBA" id="ARBA00022741"/>
    </source>
</evidence>
<evidence type="ECO:0000313" key="14">
    <source>
        <dbReference type="Proteomes" id="UP000520198"/>
    </source>
</evidence>
<dbReference type="Pfam" id="PF05188">
    <property type="entry name" value="MutS_II"/>
    <property type="match status" value="1"/>
</dbReference>
<keyword evidence="6 9" id="KW-0238">DNA-binding</keyword>
<dbReference type="Pfam" id="PF01624">
    <property type="entry name" value="MutS_I"/>
    <property type="match status" value="1"/>
</dbReference>
<keyword evidence="14" id="KW-1185">Reference proteome</keyword>
<evidence type="ECO:0000256" key="5">
    <source>
        <dbReference type="ARBA" id="ARBA00022840"/>
    </source>
</evidence>
<dbReference type="GO" id="GO:0140664">
    <property type="term" value="F:ATP-dependent DNA damage sensor activity"/>
    <property type="evidence" value="ECO:0007669"/>
    <property type="project" value="InterPro"/>
</dbReference>
<dbReference type="AlphaFoldDB" id="A0A7Y6UKY2"/>
<dbReference type="SUPFAM" id="SSF53150">
    <property type="entry name" value="DNA repair protein MutS, domain II"/>
    <property type="match status" value="1"/>
</dbReference>
<keyword evidence="4 9" id="KW-0227">DNA damage</keyword>
<keyword evidence="3 9" id="KW-0547">Nucleotide-binding</keyword>
<dbReference type="EMBL" id="JABWDU010000001">
    <property type="protein sequence ID" value="NVD37547.1"/>
    <property type="molecule type" value="Genomic_DNA"/>
</dbReference>
<feature type="binding site" evidence="9">
    <location>
        <begin position="665"/>
        <end position="672"/>
    </location>
    <ligand>
        <name>ATP</name>
        <dbReference type="ChEBI" id="CHEBI:30616"/>
    </ligand>
</feature>
<dbReference type="GO" id="GO:0005829">
    <property type="term" value="C:cytosol"/>
    <property type="evidence" value="ECO:0007669"/>
    <property type="project" value="TreeGrafter"/>
</dbReference>
<dbReference type="CDD" id="cd03284">
    <property type="entry name" value="ABC_MutS1"/>
    <property type="match status" value="1"/>
</dbReference>
<dbReference type="SUPFAM" id="SSF52540">
    <property type="entry name" value="P-loop containing nucleoside triphosphate hydrolases"/>
    <property type="match status" value="1"/>
</dbReference>
<accession>A0A7Y6UKY2</accession>
<comment type="caution">
    <text evidence="13">The sequence shown here is derived from an EMBL/GenBank/DDBJ whole genome shotgun (WGS) entry which is preliminary data.</text>
</comment>
<dbReference type="FunFam" id="3.40.1170.10:FF:000001">
    <property type="entry name" value="DNA mismatch repair protein MutS"/>
    <property type="match status" value="1"/>
</dbReference>
<dbReference type="Pfam" id="PF05192">
    <property type="entry name" value="MutS_III"/>
    <property type="match status" value="1"/>
</dbReference>
<evidence type="ECO:0000256" key="10">
    <source>
        <dbReference type="RuleBase" id="RU003756"/>
    </source>
</evidence>
<dbReference type="Gene3D" id="6.10.140.430">
    <property type="match status" value="1"/>
</dbReference>
<dbReference type="Gene3D" id="3.40.50.300">
    <property type="entry name" value="P-loop containing nucleotide triphosphate hydrolases"/>
    <property type="match status" value="1"/>
</dbReference>
<dbReference type="SMART" id="SM00533">
    <property type="entry name" value="MUTSd"/>
    <property type="match status" value="1"/>
</dbReference>
<dbReference type="Gene3D" id="1.10.1420.10">
    <property type="match status" value="2"/>
</dbReference>
<evidence type="ECO:0000313" key="13">
    <source>
        <dbReference type="EMBL" id="NVD37547.1"/>
    </source>
</evidence>
<evidence type="ECO:0000256" key="6">
    <source>
        <dbReference type="ARBA" id="ARBA00023125"/>
    </source>
</evidence>
<dbReference type="InterPro" id="IPR007696">
    <property type="entry name" value="DNA_mismatch_repair_MutS_core"/>
</dbReference>
<evidence type="ECO:0000256" key="7">
    <source>
        <dbReference type="ARBA" id="ARBA00023204"/>
    </source>
</evidence>
<dbReference type="SMART" id="SM00534">
    <property type="entry name" value="MUTSac"/>
    <property type="match status" value="1"/>
</dbReference>
<dbReference type="Proteomes" id="UP000520198">
    <property type="component" value="Unassembled WGS sequence"/>
</dbReference>
<dbReference type="PIRSF" id="PIRSF037677">
    <property type="entry name" value="DNA_mis_repair_Msh6"/>
    <property type="match status" value="1"/>
</dbReference>
<evidence type="ECO:0000256" key="2">
    <source>
        <dbReference type="ARBA" id="ARBA00021982"/>
    </source>
</evidence>
<evidence type="ECO:0000256" key="1">
    <source>
        <dbReference type="ARBA" id="ARBA00006271"/>
    </source>
</evidence>
<dbReference type="InterPro" id="IPR005748">
    <property type="entry name" value="DNA_mismatch_repair_MutS"/>
</dbReference>
<dbReference type="InterPro" id="IPR045076">
    <property type="entry name" value="MutS"/>
</dbReference>
<dbReference type="GO" id="GO:0003684">
    <property type="term" value="F:damaged DNA binding"/>
    <property type="evidence" value="ECO:0007669"/>
    <property type="project" value="UniProtKB-UniRule"/>
</dbReference>
<name>A0A7Y6UKY2_9HYPH</name>
<sequence length="914" mass="98600">MNFVTDQSSRSGEVFSAAELATEESRSTATPMMEQFIEIKANNPDSLLFYRMGDFYELFFQDAVEASRALGITLTKRGQHMGQEIPMCGVPVHAADDYLQKLIGLGFRVAVCEQVEDPAEAKKRGGKSVVRRDVVRLVTPGTITEEKLLSPSETNYLMALARIKSSSEPAYALAWIDISTGVFRLAETAESRLLADILRIEPRELILADTVFHDPELRAVFDVLGRVAVPQPAVLFDSATAEGRIARYFGVKTLDGFGSFSRAEMAAASAAISYVEKTQLAERPALGTPERESAASTLFIDPATRANLELVKTLSGAREGTLLKALDRTVTSGGARLLAERLMSPLTDPDRINQRLDSIEILAGQPSFAGDLRDSLRRAPDMPRALSRLALGRGGPRDLGAIQAGLRAAATISRLMASGNLSEELVAARAAIDALPASVLDHLDAMLADELPLLKRDGGFLREGANADLDEVRGLRDQSRRVIAGLQLQYSEETGIKSLKIKHNNVLGYFIEVTAGNAGSMTDTDEGRARFIHRQTMANAMRFTTTALAELESKIANAADRALTIELAAFDAMTADVVSAAEVIKAASLALATVDVSAGLAILAEEQNYARPVVDHTRMFAIEGGRHPVVEQALKRQAANAFVANGCDLSPPSGEEGGSIWLLTGPNMGGKSTFLRQNALIAIMAQMGTFVPAASAHIGIVDRLFSRVGASDDLARGRSTFMVEMVETAAILNQATDRSLVILDEIGRGTATFDGLSIAWASVEHLHEANRCRGLFATHFHELTVLSEKLGRLSNATMRVKEWHGDVIFLHEVGPGAADRSYGIQVARLAGLPASVVARAKDVLAKLEDADRKNPASQLIDDLPLFQVAIRREEAKPAGNSRVDEALKALNPDDMTPREALDALYALKKELSAR</sequence>
<dbReference type="NCBIfam" id="NF003810">
    <property type="entry name" value="PRK05399.1"/>
    <property type="match status" value="1"/>
</dbReference>
<keyword evidence="5 9" id="KW-0067">ATP-binding</keyword>
<reference evidence="13 14" key="1">
    <citation type="submission" date="2020-06" db="EMBL/GenBank/DDBJ databases">
        <authorList>
            <person name="Grouzdev D.S."/>
        </authorList>
    </citation>
    <scope>NUCLEOTIDE SEQUENCE [LARGE SCALE GENOMIC DNA]</scope>
    <source>
        <strain evidence="13 14">HO-A22</strain>
    </source>
</reference>
<evidence type="ECO:0000259" key="12">
    <source>
        <dbReference type="PROSITE" id="PS00486"/>
    </source>
</evidence>
<evidence type="ECO:0000256" key="4">
    <source>
        <dbReference type="ARBA" id="ARBA00022763"/>
    </source>
</evidence>
<dbReference type="InterPro" id="IPR036678">
    <property type="entry name" value="MutS_con_dom_sf"/>
</dbReference>
<dbReference type="InterPro" id="IPR036187">
    <property type="entry name" value="DNA_mismatch_repair_MutS_sf"/>
</dbReference>
<dbReference type="Gene3D" id="3.40.1170.10">
    <property type="entry name" value="DNA repair protein MutS, domain I"/>
    <property type="match status" value="1"/>
</dbReference>
<feature type="coiled-coil region" evidence="11">
    <location>
        <begin position="541"/>
        <end position="568"/>
    </location>
</feature>
<dbReference type="Pfam" id="PF05190">
    <property type="entry name" value="MutS_IV"/>
    <property type="match status" value="1"/>
</dbReference>
<dbReference type="PANTHER" id="PTHR11361">
    <property type="entry name" value="DNA MISMATCH REPAIR PROTEIN MUTS FAMILY MEMBER"/>
    <property type="match status" value="1"/>
</dbReference>
<feature type="domain" description="DNA mismatch repair proteins mutS family" evidence="12">
    <location>
        <begin position="739"/>
        <end position="755"/>
    </location>
</feature>
<protein>
    <recommendedName>
        <fullName evidence="2 9">DNA mismatch repair protein MutS</fullName>
    </recommendedName>
</protein>
<comment type="similarity">
    <text evidence="1 9 10">Belongs to the DNA mismatch repair MutS family.</text>
</comment>
<evidence type="ECO:0000256" key="8">
    <source>
        <dbReference type="ARBA" id="ARBA00024647"/>
    </source>
</evidence>
<dbReference type="InterPro" id="IPR007695">
    <property type="entry name" value="DNA_mismatch_repair_MutS-lik_N"/>
</dbReference>
<dbReference type="GO" id="GO:0005524">
    <property type="term" value="F:ATP binding"/>
    <property type="evidence" value="ECO:0007669"/>
    <property type="project" value="UniProtKB-UniRule"/>
</dbReference>
<evidence type="ECO:0000256" key="11">
    <source>
        <dbReference type="SAM" id="Coils"/>
    </source>
</evidence>
<dbReference type="GO" id="GO:0030983">
    <property type="term" value="F:mismatched DNA binding"/>
    <property type="evidence" value="ECO:0007669"/>
    <property type="project" value="InterPro"/>
</dbReference>
<dbReference type="InterPro" id="IPR016151">
    <property type="entry name" value="DNA_mismatch_repair_MutS_N"/>
</dbReference>
<dbReference type="Pfam" id="PF00488">
    <property type="entry name" value="MutS_V"/>
    <property type="match status" value="1"/>
</dbReference>
<organism evidence="13 14">
    <name type="scientific">Ensifer oleiphilus</name>
    <dbReference type="NCBI Taxonomy" id="2742698"/>
    <lineage>
        <taxon>Bacteria</taxon>
        <taxon>Pseudomonadati</taxon>
        <taxon>Pseudomonadota</taxon>
        <taxon>Alphaproteobacteria</taxon>
        <taxon>Hyphomicrobiales</taxon>
        <taxon>Rhizobiaceae</taxon>
        <taxon>Sinorhizobium/Ensifer group</taxon>
        <taxon>Ensifer</taxon>
    </lineage>
</organism>
<dbReference type="GO" id="GO:0006298">
    <property type="term" value="P:mismatch repair"/>
    <property type="evidence" value="ECO:0007669"/>
    <property type="project" value="UniProtKB-UniRule"/>
</dbReference>
<dbReference type="Gene3D" id="3.30.420.110">
    <property type="entry name" value="MutS, connector domain"/>
    <property type="match status" value="1"/>
</dbReference>
<dbReference type="SUPFAM" id="SSF55271">
    <property type="entry name" value="DNA repair protein MutS, domain I"/>
    <property type="match status" value="1"/>
</dbReference>
<dbReference type="InterPro" id="IPR007861">
    <property type="entry name" value="DNA_mismatch_repair_MutS_clamp"/>
</dbReference>
<dbReference type="RefSeq" id="WP_176351338.1">
    <property type="nucleotide sequence ID" value="NZ_JABWDU010000001.1"/>
</dbReference>
<dbReference type="InterPro" id="IPR027417">
    <property type="entry name" value="P-loop_NTPase"/>
</dbReference>
<dbReference type="HAMAP" id="MF_00096">
    <property type="entry name" value="MutS"/>
    <property type="match status" value="1"/>
</dbReference>
<evidence type="ECO:0000256" key="9">
    <source>
        <dbReference type="HAMAP-Rule" id="MF_00096"/>
    </source>
</evidence>
<proteinExistence type="inferred from homology"/>
<dbReference type="PROSITE" id="PS00486">
    <property type="entry name" value="DNA_MISMATCH_REPAIR_2"/>
    <property type="match status" value="1"/>
</dbReference>
<dbReference type="PANTHER" id="PTHR11361:SF34">
    <property type="entry name" value="DNA MISMATCH REPAIR PROTEIN MSH1, MITOCHONDRIAL"/>
    <property type="match status" value="1"/>
</dbReference>
<dbReference type="SUPFAM" id="SSF48334">
    <property type="entry name" value="DNA repair protein MutS, domain III"/>
    <property type="match status" value="1"/>
</dbReference>
<dbReference type="NCBIfam" id="TIGR01070">
    <property type="entry name" value="mutS1"/>
    <property type="match status" value="1"/>
</dbReference>
<gene>
    <name evidence="9 13" type="primary">mutS</name>
    <name evidence="13" type="ORF">HT585_01660</name>
</gene>
<keyword evidence="7 9" id="KW-0234">DNA repair</keyword>
<comment type="function">
    <text evidence="8 9">This protein is involved in the repair of mismatches in DNA. It is possible that it carries out the mismatch recognition step. This protein has a weak ATPase activity.</text>
</comment>